<dbReference type="AlphaFoldDB" id="A0A315XT83"/>
<gene>
    <name evidence="2" type="ORF">MBBTH_00700</name>
</gene>
<dbReference type="InterPro" id="IPR007074">
    <property type="entry name" value="LicD/FKTN/FKRP_NTP_transf"/>
</dbReference>
<dbReference type="InterPro" id="IPR052942">
    <property type="entry name" value="LPS_cholinephosphotransferase"/>
</dbReference>
<dbReference type="OrthoDB" id="74704at2157"/>
<dbReference type="Pfam" id="PF04991">
    <property type="entry name" value="LicD"/>
    <property type="match status" value="1"/>
</dbReference>
<dbReference type="PANTHER" id="PTHR43404:SF2">
    <property type="entry name" value="LIPOPOLYSACCHARIDE CHOLINEPHOSPHOTRANSFERASE LICD"/>
    <property type="match status" value="1"/>
</dbReference>
<sequence>MFNRFKKKSSKKNSYPTKKEFNELQQLVDRQHDYLNNIFVFHELEFTPYMELMRTISYELLKYFDNICTKYDLEYWLDFGTLLGAVRHEGFIPWDDDLDVGMLREDYYRFLEVFPSELEKSGMKNVAAWFKEPSWDVGSIRWYQINCKYPDFNGKYVGIDVFPYDYITDFDDDYIPRFHKLRPEFFKTWDGEIDHLKDAIDSSCGHLNLSLSRTDHFIAGVDGGRFRTGSVFKILKTEDLQPLKRIKFGKYDFLVPNNTDNYLSEIYGKNYMEIGRSSKDHGRLTRYKKYPNIMERLTEAKDELIKVNENFDYIP</sequence>
<evidence type="ECO:0000313" key="3">
    <source>
        <dbReference type="Proteomes" id="UP000251717"/>
    </source>
</evidence>
<feature type="domain" description="LicD/FKTN/FKRP nucleotidyltransferase" evidence="1">
    <location>
        <begin position="68"/>
        <end position="173"/>
    </location>
</feature>
<evidence type="ECO:0000313" key="2">
    <source>
        <dbReference type="EMBL" id="PWB88339.1"/>
    </source>
</evidence>
<dbReference type="GO" id="GO:0009100">
    <property type="term" value="P:glycoprotein metabolic process"/>
    <property type="evidence" value="ECO:0007669"/>
    <property type="project" value="UniProtKB-ARBA"/>
</dbReference>
<dbReference type="Proteomes" id="UP000251717">
    <property type="component" value="Unassembled WGS sequence"/>
</dbReference>
<organism evidence="2 3">
    <name type="scientific">Methanobrevibacter thaueri</name>
    <dbReference type="NCBI Taxonomy" id="190975"/>
    <lineage>
        <taxon>Archaea</taxon>
        <taxon>Methanobacteriati</taxon>
        <taxon>Methanobacteriota</taxon>
        <taxon>Methanomada group</taxon>
        <taxon>Methanobacteria</taxon>
        <taxon>Methanobacteriales</taxon>
        <taxon>Methanobacteriaceae</taxon>
        <taxon>Methanobrevibacter</taxon>
    </lineage>
</organism>
<accession>A0A315XT83</accession>
<dbReference type="PANTHER" id="PTHR43404">
    <property type="entry name" value="LIPOPOLYSACCHARIDE CHOLINEPHOSPHOTRANSFERASE LICD"/>
    <property type="match status" value="1"/>
</dbReference>
<keyword evidence="3" id="KW-1185">Reference proteome</keyword>
<reference evidence="2 3" key="1">
    <citation type="submission" date="2017-03" db="EMBL/GenBank/DDBJ databases">
        <title>Genome sequence of Methanobrevibacter thaueri.</title>
        <authorList>
            <person name="Poehlein A."/>
            <person name="Seedorf H."/>
            <person name="Daniel R."/>
        </authorList>
    </citation>
    <scope>NUCLEOTIDE SEQUENCE [LARGE SCALE GENOMIC DNA]</scope>
    <source>
        <strain evidence="2 3">DSM 11995</strain>
    </source>
</reference>
<comment type="caution">
    <text evidence="2">The sequence shown here is derived from an EMBL/GenBank/DDBJ whole genome shotgun (WGS) entry which is preliminary data.</text>
</comment>
<name>A0A315XT83_9EURY</name>
<evidence type="ECO:0000259" key="1">
    <source>
        <dbReference type="Pfam" id="PF04991"/>
    </source>
</evidence>
<dbReference type="EMBL" id="MZGS01000006">
    <property type="protein sequence ID" value="PWB88339.1"/>
    <property type="molecule type" value="Genomic_DNA"/>
</dbReference>
<dbReference type="RefSeq" id="WP_116591066.1">
    <property type="nucleotide sequence ID" value="NZ_MZGS01000006.1"/>
</dbReference>
<protein>
    <submittedName>
        <fullName evidence="2">LicD family protein</fullName>
    </submittedName>
</protein>
<proteinExistence type="predicted"/>